<evidence type="ECO:0000313" key="3">
    <source>
        <dbReference type="Proteomes" id="UP001187192"/>
    </source>
</evidence>
<dbReference type="AlphaFoldDB" id="A0AA88DJJ3"/>
<dbReference type="PANTHER" id="PTHR33240">
    <property type="entry name" value="OS08G0508500 PROTEIN"/>
    <property type="match status" value="1"/>
</dbReference>
<sequence length="252" mass="28661">MDARRAEASPVARTPTGRFRQYTSLVATVKHVLNQVSSRGLLRDPSPLRTDRARRNQNKYSNFHKDVRHEMKDCIQLHDQIELLVRDSHLREFVEKIITPAGATNRTAPTPYPNPGPSNRATVSEPEYIVHTIFGRTAPGDIASSRRSYVREAKRHMRGEYMNIAEHIAKIYRQDSTPITFTDDEAYRLLHPHNDSLIGEIRVADNVIRRVLIDNGSSADILFMDALARLKIEGVMLMPARTPLYGFAGEYV</sequence>
<protein>
    <submittedName>
        <fullName evidence="2">Uncharacterized protein</fullName>
    </submittedName>
</protein>
<proteinExistence type="predicted"/>
<keyword evidence="3" id="KW-1185">Reference proteome</keyword>
<dbReference type="Proteomes" id="UP001187192">
    <property type="component" value="Unassembled WGS sequence"/>
</dbReference>
<evidence type="ECO:0000313" key="2">
    <source>
        <dbReference type="EMBL" id="GMN50964.1"/>
    </source>
</evidence>
<dbReference type="EMBL" id="BTGU01000035">
    <property type="protein sequence ID" value="GMN50964.1"/>
    <property type="molecule type" value="Genomic_DNA"/>
</dbReference>
<dbReference type="PANTHER" id="PTHR33240:SF15">
    <property type="entry name" value="GAG-PRO-LIKE PROTEIN"/>
    <property type="match status" value="1"/>
</dbReference>
<name>A0AA88DJJ3_FICCA</name>
<gene>
    <name evidence="2" type="ORF">TIFTF001_020125</name>
</gene>
<comment type="caution">
    <text evidence="2">The sequence shown here is derived from an EMBL/GenBank/DDBJ whole genome shotgun (WGS) entry which is preliminary data.</text>
</comment>
<accession>A0AA88DJJ3</accession>
<organism evidence="2 3">
    <name type="scientific">Ficus carica</name>
    <name type="common">Common fig</name>
    <dbReference type="NCBI Taxonomy" id="3494"/>
    <lineage>
        <taxon>Eukaryota</taxon>
        <taxon>Viridiplantae</taxon>
        <taxon>Streptophyta</taxon>
        <taxon>Embryophyta</taxon>
        <taxon>Tracheophyta</taxon>
        <taxon>Spermatophyta</taxon>
        <taxon>Magnoliopsida</taxon>
        <taxon>eudicotyledons</taxon>
        <taxon>Gunneridae</taxon>
        <taxon>Pentapetalae</taxon>
        <taxon>rosids</taxon>
        <taxon>fabids</taxon>
        <taxon>Rosales</taxon>
        <taxon>Moraceae</taxon>
        <taxon>Ficeae</taxon>
        <taxon>Ficus</taxon>
    </lineage>
</organism>
<evidence type="ECO:0000256" key="1">
    <source>
        <dbReference type="SAM" id="MobiDB-lite"/>
    </source>
</evidence>
<feature type="region of interest" description="Disordered" evidence="1">
    <location>
        <begin position="101"/>
        <end position="122"/>
    </location>
</feature>
<reference evidence="2" key="1">
    <citation type="submission" date="2023-07" db="EMBL/GenBank/DDBJ databases">
        <title>draft genome sequence of fig (Ficus carica).</title>
        <authorList>
            <person name="Takahashi T."/>
            <person name="Nishimura K."/>
        </authorList>
    </citation>
    <scope>NUCLEOTIDE SEQUENCE</scope>
</reference>